<evidence type="ECO:0000256" key="4">
    <source>
        <dbReference type="ARBA" id="ARBA00024045"/>
    </source>
</evidence>
<name>J3M6G4_ORYBR</name>
<dbReference type="SUPFAM" id="SSF55008">
    <property type="entry name" value="HMA, heavy metal-associated domain"/>
    <property type="match status" value="1"/>
</dbReference>
<keyword evidence="1" id="KW-0488">Methylation</keyword>
<dbReference type="Gramene" id="OB05G21880.1">
    <property type="protein sequence ID" value="OB05G21880.1"/>
    <property type="gene ID" value="OB05G21880"/>
</dbReference>
<evidence type="ECO:0000256" key="1">
    <source>
        <dbReference type="ARBA" id="ARBA00022481"/>
    </source>
</evidence>
<evidence type="ECO:0000313" key="7">
    <source>
        <dbReference type="EnsemblPlants" id="OB05G21880.1"/>
    </source>
</evidence>
<dbReference type="PANTHER" id="PTHR45868:SF98">
    <property type="entry name" value="OS05G0368600 PROTEIN"/>
    <property type="match status" value="1"/>
</dbReference>
<comment type="similarity">
    <text evidence="4">Belongs to the HIPP family.</text>
</comment>
<dbReference type="Proteomes" id="UP000006038">
    <property type="component" value="Chromosome 5"/>
</dbReference>
<dbReference type="OrthoDB" id="689350at2759"/>
<feature type="region of interest" description="Disordered" evidence="5">
    <location>
        <begin position="63"/>
        <end position="220"/>
    </location>
</feature>
<evidence type="ECO:0000259" key="6">
    <source>
        <dbReference type="PROSITE" id="PS50846"/>
    </source>
</evidence>
<dbReference type="InterPro" id="IPR036163">
    <property type="entry name" value="HMA_dom_sf"/>
</dbReference>
<reference evidence="7" key="2">
    <citation type="submission" date="2013-04" db="UniProtKB">
        <authorList>
            <consortium name="EnsemblPlants"/>
        </authorList>
    </citation>
    <scope>IDENTIFICATION</scope>
</reference>
<dbReference type="Gene3D" id="3.30.70.100">
    <property type="match status" value="1"/>
</dbReference>
<dbReference type="AlphaFoldDB" id="J3M6G4"/>
<dbReference type="STRING" id="4533.J3M6G4"/>
<evidence type="ECO:0000256" key="5">
    <source>
        <dbReference type="SAM" id="MobiDB-lite"/>
    </source>
</evidence>
<evidence type="ECO:0000313" key="8">
    <source>
        <dbReference type="Proteomes" id="UP000006038"/>
    </source>
</evidence>
<proteinExistence type="inferred from homology"/>
<dbReference type="PANTHER" id="PTHR45868">
    <property type="entry name" value="HEAVY METAL-ASSOCIATED ISOPRENYLATED PLANT PROTEIN 33-RELATED"/>
    <property type="match status" value="1"/>
</dbReference>
<evidence type="ECO:0000256" key="2">
    <source>
        <dbReference type="ARBA" id="ARBA00022723"/>
    </source>
</evidence>
<feature type="domain" description="HMA" evidence="6">
    <location>
        <begin position="8"/>
        <end position="73"/>
    </location>
</feature>
<dbReference type="PROSITE" id="PS50846">
    <property type="entry name" value="HMA_2"/>
    <property type="match status" value="1"/>
</dbReference>
<sequence>MASESPQCKILALRVSIHCEGCKKKVKKVLQRVDGVSRCDVDGRSNKATVTVTDKVSADTLIGKLRRAGKHAEQWPEEEEEEQQQQSSGSQCPGETKNQAAEPDKSGKPVEPEKAASGDLAEPSDTKASPEESKKSAGEDAAPAEESGAENTDANAGDGGGGAATAQEHSELKRRRKQQKQKQPPAPQQEDKAGEATMAAATTTMQGSHTHTSHYPAAPVQQPVHVVSYNVARPMSSAACYAAAPAAAARPPPPQEHPDAYSTYHHSQPLPYRYGYYYNNYYYGGGHATPPRSAASPARNSYGDLFSDDNANSCSVM</sequence>
<keyword evidence="3" id="KW-0449">Lipoprotein</keyword>
<keyword evidence="2" id="KW-0479">Metal-binding</keyword>
<keyword evidence="3" id="KW-0636">Prenylation</keyword>
<dbReference type="OMA" id="VEVGHAQ"/>
<feature type="compositionally biased region" description="Basic and acidic residues" evidence="5">
    <location>
        <begin position="124"/>
        <end position="138"/>
    </location>
</feature>
<reference evidence="7" key="1">
    <citation type="journal article" date="2013" name="Nat. Commun.">
        <title>Whole-genome sequencing of Oryza brachyantha reveals mechanisms underlying Oryza genome evolution.</title>
        <authorList>
            <person name="Chen J."/>
            <person name="Huang Q."/>
            <person name="Gao D."/>
            <person name="Wang J."/>
            <person name="Lang Y."/>
            <person name="Liu T."/>
            <person name="Li B."/>
            <person name="Bai Z."/>
            <person name="Luis Goicoechea J."/>
            <person name="Liang C."/>
            <person name="Chen C."/>
            <person name="Zhang W."/>
            <person name="Sun S."/>
            <person name="Liao Y."/>
            <person name="Zhang X."/>
            <person name="Yang L."/>
            <person name="Song C."/>
            <person name="Wang M."/>
            <person name="Shi J."/>
            <person name="Liu G."/>
            <person name="Liu J."/>
            <person name="Zhou H."/>
            <person name="Zhou W."/>
            <person name="Yu Q."/>
            <person name="An N."/>
            <person name="Chen Y."/>
            <person name="Cai Q."/>
            <person name="Wang B."/>
            <person name="Liu B."/>
            <person name="Min J."/>
            <person name="Huang Y."/>
            <person name="Wu H."/>
            <person name="Li Z."/>
            <person name="Zhang Y."/>
            <person name="Yin Y."/>
            <person name="Song W."/>
            <person name="Jiang J."/>
            <person name="Jackson S.A."/>
            <person name="Wing R.A."/>
            <person name="Wang J."/>
            <person name="Chen M."/>
        </authorList>
    </citation>
    <scope>NUCLEOTIDE SEQUENCE [LARGE SCALE GENOMIC DNA]</scope>
    <source>
        <strain evidence="7">cv. IRGC 101232</strain>
    </source>
</reference>
<dbReference type="CDD" id="cd00371">
    <property type="entry name" value="HMA"/>
    <property type="match status" value="1"/>
</dbReference>
<protein>
    <recommendedName>
        <fullName evidence="6">HMA domain-containing protein</fullName>
    </recommendedName>
</protein>
<feature type="compositionally biased region" description="Low complexity" evidence="5">
    <location>
        <begin position="84"/>
        <end position="95"/>
    </location>
</feature>
<dbReference type="eggNOG" id="KOG1603">
    <property type="taxonomic scope" value="Eukaryota"/>
</dbReference>
<accession>J3M6G4</accession>
<dbReference type="InterPro" id="IPR006121">
    <property type="entry name" value="HMA_dom"/>
</dbReference>
<keyword evidence="8" id="KW-1185">Reference proteome</keyword>
<dbReference type="KEGG" id="obr:102704804"/>
<dbReference type="GeneID" id="102704804"/>
<dbReference type="GO" id="GO:0046872">
    <property type="term" value="F:metal ion binding"/>
    <property type="evidence" value="ECO:0007669"/>
    <property type="project" value="UniProtKB-KW"/>
</dbReference>
<dbReference type="HOGENOM" id="CLU_042477_0_0_1"/>
<feature type="compositionally biased region" description="Basic and acidic residues" evidence="5">
    <location>
        <begin position="102"/>
        <end position="116"/>
    </location>
</feature>
<evidence type="ECO:0000256" key="3">
    <source>
        <dbReference type="ARBA" id="ARBA00023289"/>
    </source>
</evidence>
<organism evidence="7">
    <name type="scientific">Oryza brachyantha</name>
    <name type="common">malo sina</name>
    <dbReference type="NCBI Taxonomy" id="4533"/>
    <lineage>
        <taxon>Eukaryota</taxon>
        <taxon>Viridiplantae</taxon>
        <taxon>Streptophyta</taxon>
        <taxon>Embryophyta</taxon>
        <taxon>Tracheophyta</taxon>
        <taxon>Spermatophyta</taxon>
        <taxon>Magnoliopsida</taxon>
        <taxon>Liliopsida</taxon>
        <taxon>Poales</taxon>
        <taxon>Poaceae</taxon>
        <taxon>BOP clade</taxon>
        <taxon>Oryzoideae</taxon>
        <taxon>Oryzeae</taxon>
        <taxon>Oryzinae</taxon>
        <taxon>Oryza</taxon>
    </lineage>
</organism>
<feature type="compositionally biased region" description="Low complexity" evidence="5">
    <location>
        <begin position="196"/>
        <end position="205"/>
    </location>
</feature>
<dbReference type="Pfam" id="PF00403">
    <property type="entry name" value="HMA"/>
    <property type="match status" value="1"/>
</dbReference>
<dbReference type="EnsemblPlants" id="OB05G21880.1">
    <property type="protein sequence ID" value="OB05G21880.1"/>
    <property type="gene ID" value="OB05G21880"/>
</dbReference>